<feature type="transmembrane region" description="Helical" evidence="1">
    <location>
        <begin position="56"/>
        <end position="76"/>
    </location>
</feature>
<protein>
    <recommendedName>
        <fullName evidence="4">DUF2627 domain-containing protein</fullName>
    </recommendedName>
</protein>
<sequence>MSMKTLTARFIAVLILVIPGIIAMIGFIFMKDAIFFYMSDHGNDNLTHVTFDWMRFVGGLVMFAIGMSFLGGWIYFRDHKRNYTGPRSKNKPSTKQLDV</sequence>
<dbReference type="EMBL" id="JAGGLD010000001">
    <property type="protein sequence ID" value="MBP1999465.1"/>
    <property type="molecule type" value="Genomic_DNA"/>
</dbReference>
<evidence type="ECO:0000256" key="1">
    <source>
        <dbReference type="SAM" id="Phobius"/>
    </source>
</evidence>
<keyword evidence="1" id="KW-0472">Membrane</keyword>
<dbReference type="Proteomes" id="UP001519288">
    <property type="component" value="Unassembled WGS sequence"/>
</dbReference>
<keyword evidence="1" id="KW-1133">Transmembrane helix</keyword>
<gene>
    <name evidence="2" type="ORF">J2Z69_000484</name>
</gene>
<evidence type="ECO:0008006" key="4">
    <source>
        <dbReference type="Google" id="ProtNLM"/>
    </source>
</evidence>
<dbReference type="InterPro" id="IPR020138">
    <property type="entry name" value="Uncharacterised_YqzF"/>
</dbReference>
<keyword evidence="1" id="KW-0812">Transmembrane</keyword>
<name>A0ABS4JEF8_9BACL</name>
<dbReference type="Pfam" id="PF11118">
    <property type="entry name" value="DUF2627"/>
    <property type="match status" value="1"/>
</dbReference>
<reference evidence="2 3" key="1">
    <citation type="submission" date="2021-03" db="EMBL/GenBank/DDBJ databases">
        <title>Genomic Encyclopedia of Type Strains, Phase IV (KMG-IV): sequencing the most valuable type-strain genomes for metagenomic binning, comparative biology and taxonomic classification.</title>
        <authorList>
            <person name="Goeker M."/>
        </authorList>
    </citation>
    <scope>NUCLEOTIDE SEQUENCE [LARGE SCALE GENOMIC DNA]</scope>
    <source>
        <strain evidence="2 3">DSM 26806</strain>
    </source>
</reference>
<evidence type="ECO:0000313" key="3">
    <source>
        <dbReference type="Proteomes" id="UP001519288"/>
    </source>
</evidence>
<evidence type="ECO:0000313" key="2">
    <source>
        <dbReference type="EMBL" id="MBP1999465.1"/>
    </source>
</evidence>
<accession>A0ABS4JEF8</accession>
<proteinExistence type="predicted"/>
<organism evidence="2 3">
    <name type="scientific">Paenibacillus shirakamiensis</name>
    <dbReference type="NCBI Taxonomy" id="1265935"/>
    <lineage>
        <taxon>Bacteria</taxon>
        <taxon>Bacillati</taxon>
        <taxon>Bacillota</taxon>
        <taxon>Bacilli</taxon>
        <taxon>Bacillales</taxon>
        <taxon>Paenibacillaceae</taxon>
        <taxon>Paenibacillus</taxon>
    </lineage>
</organism>
<comment type="caution">
    <text evidence="2">The sequence shown here is derived from an EMBL/GenBank/DDBJ whole genome shotgun (WGS) entry which is preliminary data.</text>
</comment>
<feature type="transmembrane region" description="Helical" evidence="1">
    <location>
        <begin position="12"/>
        <end position="36"/>
    </location>
</feature>
<keyword evidence="3" id="KW-1185">Reference proteome</keyword>